<accession>A0A7I8K172</accession>
<sequence length="54" mass="6432">MGLFRGSFFFLLGMSCGIYIDQNYDMPKIKQLADTWLFKAKKIEETYRKSKDEE</sequence>
<keyword evidence="1" id="KW-0732">Signal</keyword>
<dbReference type="PROSITE" id="PS51257">
    <property type="entry name" value="PROKAR_LIPOPROTEIN"/>
    <property type="match status" value="1"/>
</dbReference>
<proteinExistence type="predicted"/>
<evidence type="ECO:0000313" key="3">
    <source>
        <dbReference type="Proteomes" id="UP000663760"/>
    </source>
</evidence>
<dbReference type="PANTHER" id="PTHR33528:SF14">
    <property type="entry name" value="SOLUTE CARRIER FAMILY 35 MEMBER A4"/>
    <property type="match status" value="1"/>
</dbReference>
<reference evidence="2" key="1">
    <citation type="submission" date="2020-02" db="EMBL/GenBank/DDBJ databases">
        <authorList>
            <person name="Scholz U."/>
            <person name="Mascher M."/>
            <person name="Fiebig A."/>
        </authorList>
    </citation>
    <scope>NUCLEOTIDE SEQUENCE</scope>
</reference>
<dbReference type="Pfam" id="PF15054">
    <property type="entry name" value="DUF4535"/>
    <property type="match status" value="1"/>
</dbReference>
<dbReference type="OrthoDB" id="2012160at2759"/>
<dbReference type="InterPro" id="IPR027854">
    <property type="entry name" value="STMP1"/>
</dbReference>
<dbReference type="AlphaFoldDB" id="A0A7I8K172"/>
<keyword evidence="3" id="KW-1185">Reference proteome</keyword>
<feature type="chain" id="PRO_5029783630" evidence="1">
    <location>
        <begin position="18"/>
        <end position="54"/>
    </location>
</feature>
<organism evidence="2 3">
    <name type="scientific">Spirodela intermedia</name>
    <name type="common">Intermediate duckweed</name>
    <dbReference type="NCBI Taxonomy" id="51605"/>
    <lineage>
        <taxon>Eukaryota</taxon>
        <taxon>Viridiplantae</taxon>
        <taxon>Streptophyta</taxon>
        <taxon>Embryophyta</taxon>
        <taxon>Tracheophyta</taxon>
        <taxon>Spermatophyta</taxon>
        <taxon>Magnoliopsida</taxon>
        <taxon>Liliopsida</taxon>
        <taxon>Araceae</taxon>
        <taxon>Lemnoideae</taxon>
        <taxon>Spirodela</taxon>
    </lineage>
</organism>
<evidence type="ECO:0000313" key="2">
    <source>
        <dbReference type="EMBL" id="CAA7389540.1"/>
    </source>
</evidence>
<feature type="signal peptide" evidence="1">
    <location>
        <begin position="1"/>
        <end position="17"/>
    </location>
</feature>
<protein>
    <submittedName>
        <fullName evidence="2">Uncharacterized protein</fullName>
    </submittedName>
</protein>
<dbReference type="EMBL" id="LR746264">
    <property type="protein sequence ID" value="CAA7389540.1"/>
    <property type="molecule type" value="Genomic_DNA"/>
</dbReference>
<name>A0A7I8K172_SPIIN</name>
<evidence type="ECO:0000256" key="1">
    <source>
        <dbReference type="SAM" id="SignalP"/>
    </source>
</evidence>
<dbReference type="Proteomes" id="UP000663760">
    <property type="component" value="Chromosome 1"/>
</dbReference>
<dbReference type="PANTHER" id="PTHR33528">
    <property type="entry name" value="OS07G0239500 PROTEIN"/>
    <property type="match status" value="1"/>
</dbReference>
<gene>
    <name evidence="2" type="ORF">SI8410_01001562</name>
</gene>